<evidence type="ECO:0000313" key="14">
    <source>
        <dbReference type="Proteomes" id="UP000757900"/>
    </source>
</evidence>
<keyword evidence="7" id="KW-0378">Hydrolase</keyword>
<dbReference type="InterPro" id="IPR000160">
    <property type="entry name" value="GGDEF_dom"/>
</dbReference>
<comment type="similarity">
    <text evidence="1">Belongs to the CRISPR-associated Cas10/Csm1 family.</text>
</comment>
<proteinExistence type="inferred from homology"/>
<evidence type="ECO:0000256" key="9">
    <source>
        <dbReference type="ARBA" id="ARBA00022840"/>
    </source>
</evidence>
<dbReference type="Gene3D" id="3.30.70.270">
    <property type="match status" value="1"/>
</dbReference>
<dbReference type="PANTHER" id="PTHR36528">
    <property type="entry name" value="CRISPR SYSTEM SINGLE-STRAND-SPECIFIC DEOXYRIBONUCLEASE CAS10/CSM1 (SUBTYPE III-A)"/>
    <property type="match status" value="1"/>
</dbReference>
<evidence type="ECO:0000256" key="6">
    <source>
        <dbReference type="ARBA" id="ARBA00022759"/>
    </source>
</evidence>
<accession>A0A929QTD4</accession>
<name>A0A929QTD4_ABIDE</name>
<evidence type="ECO:0000256" key="4">
    <source>
        <dbReference type="ARBA" id="ARBA00022722"/>
    </source>
</evidence>
<dbReference type="InterPro" id="IPR048693">
    <property type="entry name" value="Cmr2-like_C"/>
</dbReference>
<evidence type="ECO:0000256" key="10">
    <source>
        <dbReference type="ARBA" id="ARBA00023118"/>
    </source>
</evidence>
<dbReference type="AlphaFoldDB" id="A0A929QTD4"/>
<dbReference type="InterPro" id="IPR054767">
    <property type="entry name" value="Cas10-Cmr2_palm2"/>
</dbReference>
<reference evidence="13" key="1">
    <citation type="submission" date="2020-04" db="EMBL/GenBank/DDBJ databases">
        <title>Deep metagenomics examines the oral microbiome during advanced dental caries in children, revealing novel taxa and co-occurrences with host molecules.</title>
        <authorList>
            <person name="Baker J.L."/>
            <person name="Morton J.T."/>
            <person name="Dinis M."/>
            <person name="Alvarez R."/>
            <person name="Tran N.C."/>
            <person name="Knight R."/>
            <person name="Edlund A."/>
        </authorList>
    </citation>
    <scope>NUCLEOTIDE SEQUENCE</scope>
    <source>
        <strain evidence="13">JCVI_23_bin.16</strain>
    </source>
</reference>
<dbReference type="GO" id="GO:0051607">
    <property type="term" value="P:defense response to virus"/>
    <property type="evidence" value="ECO:0007669"/>
    <property type="project" value="UniProtKB-KW"/>
</dbReference>
<gene>
    <name evidence="13" type="primary">cas10</name>
    <name evidence="13" type="ORF">HXK00_08570</name>
</gene>
<dbReference type="PANTHER" id="PTHR36528:SF1">
    <property type="entry name" value="CRISPR SYSTEM SINGLE-STRAND-SPECIFIC DEOXYRIBONUCLEASE CAS10_CSM1 (SUBTYPE III-A)"/>
    <property type="match status" value="1"/>
</dbReference>
<evidence type="ECO:0000256" key="2">
    <source>
        <dbReference type="ARBA" id="ARBA00014333"/>
    </source>
</evidence>
<evidence type="ECO:0000256" key="7">
    <source>
        <dbReference type="ARBA" id="ARBA00022801"/>
    </source>
</evidence>
<keyword evidence="4" id="KW-0540">Nuclease</keyword>
<dbReference type="InterPro" id="IPR041062">
    <property type="entry name" value="Csm1_B"/>
</dbReference>
<evidence type="ECO:0000313" key="13">
    <source>
        <dbReference type="EMBL" id="MBF0935673.1"/>
    </source>
</evidence>
<evidence type="ECO:0000256" key="1">
    <source>
        <dbReference type="ARBA" id="ARBA00005700"/>
    </source>
</evidence>
<feature type="domain" description="GGDEF" evidence="12">
    <location>
        <begin position="239"/>
        <end position="375"/>
    </location>
</feature>
<evidence type="ECO:0000256" key="3">
    <source>
        <dbReference type="ARBA" id="ARBA00022679"/>
    </source>
</evidence>
<dbReference type="InterPro" id="IPR013408">
    <property type="entry name" value="Cas10/Csm1"/>
</dbReference>
<comment type="caution">
    <text evidence="13">The sequence shown here is derived from an EMBL/GenBank/DDBJ whole genome shotgun (WGS) entry which is preliminary data.</text>
</comment>
<sequence>RSFYLEILAENIVDTLLERLELSRANLLYSGGGHAYLLLANTEASRATIREVEAELNAFLQETFDIHLYVAFGFQAFSGHVVMGDELAYQQLYRGVGRMISDKKLSRYSADDLIKLNQAGKKQGRECNTCHRVHKGDGDRCALCDALVEISPALLENYRSDSSKKKFIFVSNQVNDLPLGFGMYLSITDHATLPEGSTGRFYAANKFYSGKDQSHHLWIGDYSDKRTFNQYAEEAKGIKRLSVVRCDVDNLGQAFISGFKGRYNTLSRSATFSRNMTLFFKYHINHILRELNAKATVIYAGGDDVFVVGGWYDMLEFAIKLRQDFLEFSQGKLTLSTGVGLYPAKMPIAVMASQTGDLEEAAKANDKDSISLFTEAYTFKWDDFIERIWNKKLEEIKQFFSIFDKKDKSFGKAFIYQMLTLLRKSFDEVEKRGVYKTISWAQWVYYLSRMEPKEDEYSQVYRIFASKMHQYFQDEQEARELIVALEIYVYTIRG</sequence>
<keyword evidence="9" id="KW-0067">ATP-binding</keyword>
<evidence type="ECO:0000259" key="12">
    <source>
        <dbReference type="PROSITE" id="PS50887"/>
    </source>
</evidence>
<dbReference type="Pfam" id="PF18211">
    <property type="entry name" value="Csm1_B"/>
    <property type="match status" value="1"/>
</dbReference>
<keyword evidence="6" id="KW-0255">Endonuclease</keyword>
<evidence type="ECO:0000256" key="5">
    <source>
        <dbReference type="ARBA" id="ARBA00022741"/>
    </source>
</evidence>
<feature type="non-terminal residue" evidence="13">
    <location>
        <position position="494"/>
    </location>
</feature>
<dbReference type="Pfam" id="PF20824">
    <property type="entry name" value="Cmr2_hel_dom2"/>
    <property type="match status" value="1"/>
</dbReference>
<keyword evidence="10" id="KW-0051">Antiviral defense</keyword>
<dbReference type="InterPro" id="IPR043128">
    <property type="entry name" value="Rev_trsase/Diguanyl_cyclase"/>
</dbReference>
<protein>
    <recommendedName>
        <fullName evidence="2">CRISPR system single-strand-specific deoxyribonuclease Cas10/Csm1 (subtype III-A)</fullName>
    </recommendedName>
    <alternativeName>
        <fullName evidence="11">Cyclic oligoadenylate synthase</fullName>
    </alternativeName>
</protein>
<dbReference type="NCBIfam" id="TIGR02578">
    <property type="entry name" value="cas_TM1811_Csm1"/>
    <property type="match status" value="1"/>
</dbReference>
<keyword evidence="5" id="KW-0547">Nucleotide-binding</keyword>
<feature type="non-terminal residue" evidence="13">
    <location>
        <position position="1"/>
    </location>
</feature>
<dbReference type="Pfam" id="PF22335">
    <property type="entry name" value="Cas10-Cmr2_palm2"/>
    <property type="match status" value="1"/>
</dbReference>
<dbReference type="GO" id="GO:0005524">
    <property type="term" value="F:ATP binding"/>
    <property type="evidence" value="ECO:0007669"/>
    <property type="project" value="UniProtKB-KW"/>
</dbReference>
<keyword evidence="8" id="KW-0269">Exonuclease</keyword>
<dbReference type="GO" id="GO:0004519">
    <property type="term" value="F:endonuclease activity"/>
    <property type="evidence" value="ECO:0007669"/>
    <property type="project" value="UniProtKB-KW"/>
</dbReference>
<keyword evidence="3" id="KW-0808">Transferase</keyword>
<dbReference type="GO" id="GO:0016740">
    <property type="term" value="F:transferase activity"/>
    <property type="evidence" value="ECO:0007669"/>
    <property type="project" value="UniProtKB-KW"/>
</dbReference>
<dbReference type="EMBL" id="JABZFV010000332">
    <property type="protein sequence ID" value="MBF0935673.1"/>
    <property type="molecule type" value="Genomic_DNA"/>
</dbReference>
<dbReference type="InterPro" id="IPR052117">
    <property type="entry name" value="Cas10/Csm1_subtype-III-A"/>
</dbReference>
<evidence type="ECO:0000256" key="11">
    <source>
        <dbReference type="ARBA" id="ARBA00032922"/>
    </source>
</evidence>
<dbReference type="GO" id="GO:0004527">
    <property type="term" value="F:exonuclease activity"/>
    <property type="evidence" value="ECO:0007669"/>
    <property type="project" value="UniProtKB-KW"/>
</dbReference>
<organism evidence="13 14">
    <name type="scientific">Abiotrophia defectiva</name>
    <name type="common">Streptococcus defectivus</name>
    <dbReference type="NCBI Taxonomy" id="46125"/>
    <lineage>
        <taxon>Bacteria</taxon>
        <taxon>Bacillati</taxon>
        <taxon>Bacillota</taxon>
        <taxon>Bacilli</taxon>
        <taxon>Lactobacillales</taxon>
        <taxon>Aerococcaceae</taxon>
        <taxon>Abiotrophia</taxon>
    </lineage>
</organism>
<dbReference type="PROSITE" id="PS50887">
    <property type="entry name" value="GGDEF"/>
    <property type="match status" value="1"/>
</dbReference>
<dbReference type="Proteomes" id="UP000757900">
    <property type="component" value="Unassembled WGS sequence"/>
</dbReference>
<evidence type="ECO:0000256" key="8">
    <source>
        <dbReference type="ARBA" id="ARBA00022839"/>
    </source>
</evidence>